<dbReference type="RefSeq" id="WP_249868718.1">
    <property type="nucleotide sequence ID" value="NZ_JAMGBC010000001.1"/>
</dbReference>
<keyword evidence="1" id="KW-1133">Transmembrane helix</keyword>
<keyword evidence="1" id="KW-0472">Membrane</keyword>
<organism evidence="2 3">
    <name type="scientific">Sphingomonas anseongensis</name>
    <dbReference type="NCBI Taxonomy" id="2908207"/>
    <lineage>
        <taxon>Bacteria</taxon>
        <taxon>Pseudomonadati</taxon>
        <taxon>Pseudomonadota</taxon>
        <taxon>Alphaproteobacteria</taxon>
        <taxon>Sphingomonadales</taxon>
        <taxon>Sphingomonadaceae</taxon>
        <taxon>Sphingomonas</taxon>
    </lineage>
</organism>
<keyword evidence="1" id="KW-0812">Transmembrane</keyword>
<evidence type="ECO:0000256" key="1">
    <source>
        <dbReference type="SAM" id="Phobius"/>
    </source>
</evidence>
<proteinExistence type="predicted"/>
<sequence length="156" mass="17581">MIPHWVLFWFILFGTCGYALWRGRKYERITAIVCITATVVSSAGHVLSNALYLSVSRTDTVIDSAVLLAFIAIALLSDRFWPLWVAGLQLVGSGSHLMRAMDENLLPRVYATAERFWSLPILLILVIGAWRQHRRTIEARRREAERPAAGLTRSAS</sequence>
<dbReference type="Proteomes" id="UP001165343">
    <property type="component" value="Unassembled WGS sequence"/>
</dbReference>
<accession>A0ABT0RHY7</accession>
<comment type="caution">
    <text evidence="2">The sequence shown here is derived from an EMBL/GenBank/DDBJ whole genome shotgun (WGS) entry which is preliminary data.</text>
</comment>
<feature type="transmembrane region" description="Helical" evidence="1">
    <location>
        <begin position="116"/>
        <end position="132"/>
    </location>
</feature>
<evidence type="ECO:0000313" key="2">
    <source>
        <dbReference type="EMBL" id="MCL6679843.1"/>
    </source>
</evidence>
<name>A0ABT0RHY7_9SPHN</name>
<feature type="transmembrane region" description="Helical" evidence="1">
    <location>
        <begin position="29"/>
        <end position="48"/>
    </location>
</feature>
<protein>
    <submittedName>
        <fullName evidence="2">Uncharacterized protein</fullName>
    </submittedName>
</protein>
<evidence type="ECO:0000313" key="3">
    <source>
        <dbReference type="Proteomes" id="UP001165343"/>
    </source>
</evidence>
<gene>
    <name evidence="2" type="ORF">LZ519_11035</name>
</gene>
<feature type="transmembrane region" description="Helical" evidence="1">
    <location>
        <begin position="6"/>
        <end position="22"/>
    </location>
</feature>
<reference evidence="2" key="1">
    <citation type="submission" date="2022-05" db="EMBL/GenBank/DDBJ databases">
        <authorList>
            <person name="Jo J.-H."/>
            <person name="Im W.-T."/>
        </authorList>
    </citation>
    <scope>NUCLEOTIDE SEQUENCE</scope>
    <source>
        <strain evidence="2">RG327</strain>
    </source>
</reference>
<keyword evidence="3" id="KW-1185">Reference proteome</keyword>
<dbReference type="EMBL" id="JAMGBC010000001">
    <property type="protein sequence ID" value="MCL6679843.1"/>
    <property type="molecule type" value="Genomic_DNA"/>
</dbReference>